<proteinExistence type="inferred from homology"/>
<comment type="subcellular location">
    <subcellularLocation>
        <location evidence="1">Membrane</location>
        <topology evidence="1">Multi-pass membrane protein</topology>
    </subcellularLocation>
</comment>
<keyword evidence="4" id="KW-0472">Membrane</keyword>
<reference evidence="7" key="1">
    <citation type="submission" date="2015-05" db="EMBL/GenBank/DDBJ databases">
        <authorList>
            <person name="Fogelqvist Johan"/>
        </authorList>
    </citation>
    <scope>NUCLEOTIDE SEQUENCE [LARGE SCALE GENOMIC DNA]</scope>
</reference>
<accession>A0A0G4MG43</accession>
<evidence type="ECO:0000256" key="5">
    <source>
        <dbReference type="ARBA" id="ARBA00038013"/>
    </source>
</evidence>
<gene>
    <name evidence="6" type="ORF">BN1708_019162</name>
</gene>
<evidence type="ECO:0000256" key="1">
    <source>
        <dbReference type="ARBA" id="ARBA00004141"/>
    </source>
</evidence>
<dbReference type="PANTHER" id="PTHR37278:SF1">
    <property type="entry name" value="AUTOPHAGY-RELATED PROTEIN 33-RELATED"/>
    <property type="match status" value="1"/>
</dbReference>
<evidence type="ECO:0000313" key="7">
    <source>
        <dbReference type="Proteomes" id="UP000044602"/>
    </source>
</evidence>
<comment type="similarity">
    <text evidence="5">Belongs to the ATG33 family.</text>
</comment>
<keyword evidence="2" id="KW-0812">Transmembrane</keyword>
<evidence type="ECO:0000256" key="2">
    <source>
        <dbReference type="ARBA" id="ARBA00022692"/>
    </source>
</evidence>
<organism evidence="6 7">
    <name type="scientific">Verticillium longisporum</name>
    <name type="common">Verticillium dahliae var. longisporum</name>
    <dbReference type="NCBI Taxonomy" id="100787"/>
    <lineage>
        <taxon>Eukaryota</taxon>
        <taxon>Fungi</taxon>
        <taxon>Dikarya</taxon>
        <taxon>Ascomycota</taxon>
        <taxon>Pezizomycotina</taxon>
        <taxon>Sordariomycetes</taxon>
        <taxon>Hypocreomycetidae</taxon>
        <taxon>Glomerellales</taxon>
        <taxon>Plectosphaerellaceae</taxon>
        <taxon>Verticillium</taxon>
    </lineage>
</organism>
<dbReference type="Proteomes" id="UP000044602">
    <property type="component" value="Unassembled WGS sequence"/>
</dbReference>
<name>A0A0G4MG43_VERLO</name>
<dbReference type="GO" id="GO:0005741">
    <property type="term" value="C:mitochondrial outer membrane"/>
    <property type="evidence" value="ECO:0007669"/>
    <property type="project" value="TreeGrafter"/>
</dbReference>
<dbReference type="AlphaFoldDB" id="A0A0G4MG43"/>
<dbReference type="GO" id="GO:0016236">
    <property type="term" value="P:macroautophagy"/>
    <property type="evidence" value="ECO:0007669"/>
    <property type="project" value="TreeGrafter"/>
</dbReference>
<evidence type="ECO:0000256" key="4">
    <source>
        <dbReference type="ARBA" id="ARBA00023136"/>
    </source>
</evidence>
<protein>
    <submittedName>
        <fullName evidence="6">Uncharacterized protein</fullName>
    </submittedName>
</protein>
<sequence length="49" mass="4912">MASRGVSALKFVGTVSLGLLTGLSYSLSAVTVPSILALPSASDAVRAFE</sequence>
<keyword evidence="3" id="KW-1133">Transmembrane helix</keyword>
<feature type="non-terminal residue" evidence="6">
    <location>
        <position position="49"/>
    </location>
</feature>
<evidence type="ECO:0000313" key="6">
    <source>
        <dbReference type="EMBL" id="CRK32965.1"/>
    </source>
</evidence>
<dbReference type="PANTHER" id="PTHR37278">
    <property type="entry name" value="AUTOPHAGY-RELATED PROTEIN 33-RELATED"/>
    <property type="match status" value="1"/>
</dbReference>
<dbReference type="EMBL" id="CVQH01022399">
    <property type="protein sequence ID" value="CRK32965.1"/>
    <property type="molecule type" value="Genomic_DNA"/>
</dbReference>
<evidence type="ECO:0000256" key="3">
    <source>
        <dbReference type="ARBA" id="ARBA00022989"/>
    </source>
</evidence>
<keyword evidence="7" id="KW-1185">Reference proteome</keyword>
<dbReference type="GO" id="GO:0000422">
    <property type="term" value="P:autophagy of mitochondrion"/>
    <property type="evidence" value="ECO:0007669"/>
    <property type="project" value="TreeGrafter"/>
</dbReference>
<dbReference type="InterPro" id="IPR051668">
    <property type="entry name" value="ATG33"/>
</dbReference>